<evidence type="ECO:0000256" key="9">
    <source>
        <dbReference type="ARBA" id="ARBA00023163"/>
    </source>
</evidence>
<dbReference type="InterPro" id="IPR036915">
    <property type="entry name" value="Cyclin-like_sf"/>
</dbReference>
<keyword evidence="8" id="KW-0010">Activator</keyword>
<feature type="compositionally biased region" description="Polar residues" evidence="15">
    <location>
        <begin position="330"/>
        <end position="341"/>
    </location>
</feature>
<evidence type="ECO:0000256" key="5">
    <source>
        <dbReference type="ARBA" id="ARBA00022771"/>
    </source>
</evidence>
<comment type="function">
    <text evidence="13">General activator of RNA polymerase III transcription. Factor exclusively required for RNA polymerase III transcription of genes with promoter elements upstream of the initiation sites. Contributes to the regulation of gene expression; functions as activator in the absence of oxidative stress. Down-regulates expression of target genes in response to oxidative stress. Overexpression protects cells against apoptosis in response to oxidative stress.</text>
</comment>
<dbReference type="GO" id="GO:0008270">
    <property type="term" value="F:zinc ion binding"/>
    <property type="evidence" value="ECO:0007669"/>
    <property type="project" value="UniProtKB-KW"/>
</dbReference>
<organism evidence="17 18">
    <name type="scientific">Paralvinella palmiformis</name>
    <dbReference type="NCBI Taxonomy" id="53620"/>
    <lineage>
        <taxon>Eukaryota</taxon>
        <taxon>Metazoa</taxon>
        <taxon>Spiralia</taxon>
        <taxon>Lophotrochozoa</taxon>
        <taxon>Annelida</taxon>
        <taxon>Polychaeta</taxon>
        <taxon>Sedentaria</taxon>
        <taxon>Canalipalpata</taxon>
        <taxon>Terebellida</taxon>
        <taxon>Terebelliformia</taxon>
        <taxon>Alvinellidae</taxon>
        <taxon>Paralvinella</taxon>
    </lineage>
</organism>
<keyword evidence="18" id="KW-1185">Reference proteome</keyword>
<dbReference type="PROSITE" id="PS51134">
    <property type="entry name" value="ZF_TFIIB"/>
    <property type="match status" value="1"/>
</dbReference>
<evidence type="ECO:0000256" key="4">
    <source>
        <dbReference type="ARBA" id="ARBA00022737"/>
    </source>
</evidence>
<evidence type="ECO:0000256" key="14">
    <source>
        <dbReference type="PROSITE-ProRule" id="PRU00469"/>
    </source>
</evidence>
<evidence type="ECO:0000313" key="17">
    <source>
        <dbReference type="EMBL" id="KAK2148274.1"/>
    </source>
</evidence>
<evidence type="ECO:0000256" key="13">
    <source>
        <dbReference type="ARBA" id="ARBA00045875"/>
    </source>
</evidence>
<dbReference type="GO" id="GO:0005634">
    <property type="term" value="C:nucleus"/>
    <property type="evidence" value="ECO:0007669"/>
    <property type="project" value="UniProtKB-SubCell"/>
</dbReference>
<evidence type="ECO:0000256" key="11">
    <source>
        <dbReference type="ARBA" id="ARBA00039848"/>
    </source>
</evidence>
<evidence type="ECO:0000259" key="16">
    <source>
        <dbReference type="PROSITE" id="PS51134"/>
    </source>
</evidence>
<keyword evidence="9" id="KW-0804">Transcription</keyword>
<comment type="subcellular location">
    <subcellularLocation>
        <location evidence="1">Nucleus</location>
    </subcellularLocation>
</comment>
<comment type="similarity">
    <text evidence="2">Belongs to the TFIIB family.</text>
</comment>
<keyword evidence="6" id="KW-0862">Zinc</keyword>
<dbReference type="PANTHER" id="PTHR11618:SF5">
    <property type="entry name" value="TRANSCRIPTION FACTOR IIIB 50 KDA SUBUNIT"/>
    <property type="match status" value="1"/>
</dbReference>
<dbReference type="Proteomes" id="UP001208570">
    <property type="component" value="Unassembled WGS sequence"/>
</dbReference>
<evidence type="ECO:0000256" key="8">
    <source>
        <dbReference type="ARBA" id="ARBA00023159"/>
    </source>
</evidence>
<comment type="caution">
    <text evidence="17">The sequence shown here is derived from an EMBL/GenBank/DDBJ whole genome shotgun (WGS) entry which is preliminary data.</text>
</comment>
<dbReference type="InterPro" id="IPR054078">
    <property type="entry name" value="BRF2-like_C"/>
</dbReference>
<dbReference type="InterPro" id="IPR000812">
    <property type="entry name" value="TFIIB"/>
</dbReference>
<protein>
    <recommendedName>
        <fullName evidence="11">Transcription factor IIIB 50 kDa subunit</fullName>
    </recommendedName>
    <alternativeName>
        <fullName evidence="12">B-related factor 2</fullName>
    </alternativeName>
</protein>
<gene>
    <name evidence="17" type="ORF">LSH36_506g02051</name>
</gene>
<evidence type="ECO:0000256" key="6">
    <source>
        <dbReference type="ARBA" id="ARBA00022833"/>
    </source>
</evidence>
<accession>A0AAD9J8K4</accession>
<evidence type="ECO:0000313" key="18">
    <source>
        <dbReference type="Proteomes" id="UP001208570"/>
    </source>
</evidence>
<evidence type="ECO:0000256" key="1">
    <source>
        <dbReference type="ARBA" id="ARBA00004123"/>
    </source>
</evidence>
<keyword evidence="10" id="KW-0539">Nucleus</keyword>
<dbReference type="PANTHER" id="PTHR11618">
    <property type="entry name" value="TRANSCRIPTION INITIATION FACTOR IIB-RELATED"/>
    <property type="match status" value="1"/>
</dbReference>
<dbReference type="Gene3D" id="1.10.472.170">
    <property type="match status" value="1"/>
</dbReference>
<dbReference type="SUPFAM" id="SSF47954">
    <property type="entry name" value="Cyclin-like"/>
    <property type="match status" value="1"/>
</dbReference>
<evidence type="ECO:0000256" key="10">
    <source>
        <dbReference type="ARBA" id="ARBA00023242"/>
    </source>
</evidence>
<evidence type="ECO:0000256" key="15">
    <source>
        <dbReference type="SAM" id="MobiDB-lite"/>
    </source>
</evidence>
<evidence type="ECO:0000256" key="7">
    <source>
        <dbReference type="ARBA" id="ARBA00023015"/>
    </source>
</evidence>
<sequence>MKCPHCGSSSTGSDGSDVTCVCHDCGAVIEEGTFQNDPNLAEGSQNVTVDVNFVSNGTEASTLPDAFMKSARSATQRTYVCKGKRQGLNTIKELFKRLSVSERPLVQEAIDMYMDVSTNQHYKFQNLQKKEIIAGICVMVVCRNHDIPITLTFISKILGVREQCIRTAFFKFRKQSNVPMKQLNILDLVAITCGGQSEECIKFTKQILSLVKKSWIMEGRYRDAVIMAANYFAWQALDFQHRLNVPLKDYVQQKGWKLNPSLACRYKEMGQVFCSLASELPWLTDQHIELKRIAFYLKDIVAYHRSLISDINSEFDRSGNGMGEGDCSKESQNMMPKSSVPTKMDVMGACKDYGSTALEGQTEQLRNGAGNSQMSPSRYEHIVLPTSFMRASSVSESVMINDGTSTTCHPNIDSEILSEADIRDEDLKLYIKQPDEIDNGSIQP</sequence>
<dbReference type="InterPro" id="IPR013137">
    <property type="entry name" value="Znf_TFIIB"/>
</dbReference>
<dbReference type="GO" id="GO:0017025">
    <property type="term" value="F:TBP-class protein binding"/>
    <property type="evidence" value="ECO:0007669"/>
    <property type="project" value="TreeGrafter"/>
</dbReference>
<feature type="region of interest" description="Disordered" evidence="15">
    <location>
        <begin position="322"/>
        <end position="341"/>
    </location>
</feature>
<keyword evidence="4" id="KW-0677">Repeat</keyword>
<feature type="domain" description="TFIIB-type" evidence="16">
    <location>
        <begin position="1"/>
        <end position="30"/>
    </location>
</feature>
<reference evidence="17" key="1">
    <citation type="journal article" date="2023" name="Mol. Biol. Evol.">
        <title>Third-Generation Sequencing Reveals the Adaptive Role of the Epigenome in Three Deep-Sea Polychaetes.</title>
        <authorList>
            <person name="Perez M."/>
            <person name="Aroh O."/>
            <person name="Sun Y."/>
            <person name="Lan Y."/>
            <person name="Juniper S.K."/>
            <person name="Young C.R."/>
            <person name="Angers B."/>
            <person name="Qian P.Y."/>
        </authorList>
    </citation>
    <scope>NUCLEOTIDE SEQUENCE</scope>
    <source>
        <strain evidence="17">P08H-3</strain>
    </source>
</reference>
<name>A0AAD9J8K4_9ANNE</name>
<evidence type="ECO:0000256" key="12">
    <source>
        <dbReference type="ARBA" id="ARBA00042630"/>
    </source>
</evidence>
<dbReference type="SUPFAM" id="SSF57783">
    <property type="entry name" value="Zinc beta-ribbon"/>
    <property type="match status" value="1"/>
</dbReference>
<evidence type="ECO:0000256" key="3">
    <source>
        <dbReference type="ARBA" id="ARBA00022723"/>
    </source>
</evidence>
<dbReference type="GO" id="GO:0097550">
    <property type="term" value="C:transcription preinitiation complex"/>
    <property type="evidence" value="ECO:0007669"/>
    <property type="project" value="TreeGrafter"/>
</dbReference>
<keyword evidence="5 14" id="KW-0863">Zinc-finger</keyword>
<keyword evidence="3" id="KW-0479">Metal-binding</keyword>
<dbReference type="GO" id="GO:0070897">
    <property type="term" value="P:transcription preinitiation complex assembly"/>
    <property type="evidence" value="ECO:0007669"/>
    <property type="project" value="InterPro"/>
</dbReference>
<proteinExistence type="inferred from homology"/>
<dbReference type="Pfam" id="PF21886">
    <property type="entry name" value="BRF2-like_C_cyclin_rpt"/>
    <property type="match status" value="1"/>
</dbReference>
<dbReference type="EMBL" id="JAODUP010000506">
    <property type="protein sequence ID" value="KAK2148274.1"/>
    <property type="molecule type" value="Genomic_DNA"/>
</dbReference>
<keyword evidence="7" id="KW-0805">Transcription regulation</keyword>
<evidence type="ECO:0000256" key="2">
    <source>
        <dbReference type="ARBA" id="ARBA00010857"/>
    </source>
</evidence>
<dbReference type="AlphaFoldDB" id="A0AAD9J8K4"/>